<dbReference type="EMBL" id="CP036525">
    <property type="protein sequence ID" value="QDT04876.1"/>
    <property type="molecule type" value="Genomic_DNA"/>
</dbReference>
<evidence type="ECO:0000313" key="1">
    <source>
        <dbReference type="EMBL" id="QDT04876.1"/>
    </source>
</evidence>
<keyword evidence="2" id="KW-1185">Reference proteome</keyword>
<dbReference type="AlphaFoldDB" id="A0A517NCP6"/>
<proteinExistence type="predicted"/>
<dbReference type="KEGG" id="rlc:K227x_32730"/>
<reference evidence="1 2" key="1">
    <citation type="submission" date="2019-02" db="EMBL/GenBank/DDBJ databases">
        <title>Deep-cultivation of Planctomycetes and their phenomic and genomic characterization uncovers novel biology.</title>
        <authorList>
            <person name="Wiegand S."/>
            <person name="Jogler M."/>
            <person name="Boedeker C."/>
            <person name="Pinto D."/>
            <person name="Vollmers J."/>
            <person name="Rivas-Marin E."/>
            <person name="Kohn T."/>
            <person name="Peeters S.H."/>
            <person name="Heuer A."/>
            <person name="Rast P."/>
            <person name="Oberbeckmann S."/>
            <person name="Bunk B."/>
            <person name="Jeske O."/>
            <person name="Meyerdierks A."/>
            <person name="Storesund J.E."/>
            <person name="Kallscheuer N."/>
            <person name="Luecker S."/>
            <person name="Lage O.M."/>
            <person name="Pohl T."/>
            <person name="Merkel B.J."/>
            <person name="Hornburger P."/>
            <person name="Mueller R.-W."/>
            <person name="Bruemmer F."/>
            <person name="Labrenz M."/>
            <person name="Spormann A.M."/>
            <person name="Op den Camp H."/>
            <person name="Overmann J."/>
            <person name="Amann R."/>
            <person name="Jetten M.S.M."/>
            <person name="Mascher T."/>
            <person name="Medema M.H."/>
            <person name="Devos D.P."/>
            <person name="Kaster A.-K."/>
            <person name="Ovreas L."/>
            <person name="Rohde M."/>
            <person name="Galperin M.Y."/>
            <person name="Jogler C."/>
        </authorList>
    </citation>
    <scope>NUCLEOTIDE SEQUENCE [LARGE SCALE GENOMIC DNA]</scope>
    <source>
        <strain evidence="1 2">K22_7</strain>
    </source>
</reference>
<organism evidence="1 2">
    <name type="scientific">Rubripirellula lacrimiformis</name>
    <dbReference type="NCBI Taxonomy" id="1930273"/>
    <lineage>
        <taxon>Bacteria</taxon>
        <taxon>Pseudomonadati</taxon>
        <taxon>Planctomycetota</taxon>
        <taxon>Planctomycetia</taxon>
        <taxon>Pirellulales</taxon>
        <taxon>Pirellulaceae</taxon>
        <taxon>Rubripirellula</taxon>
    </lineage>
</organism>
<gene>
    <name evidence="1" type="ORF">K227x_32730</name>
</gene>
<evidence type="ECO:0000313" key="2">
    <source>
        <dbReference type="Proteomes" id="UP000318538"/>
    </source>
</evidence>
<protein>
    <recommendedName>
        <fullName evidence="3">Leucine Rich repeats (2 copies)</fullName>
    </recommendedName>
</protein>
<name>A0A517NCP6_9BACT</name>
<sequence>MAVLMALPIRRAIEQKRGREWVASQNGHVIFSYKYGALTDQWNHNASLPAPEWLINAVGIDFFDTVDTVVLDNMEVTDLSPITDLHSLRQRAICIDIDHKLDFAPLAELPKQQLVFLDYTDISAEGLAKLRRLLPNVRVDATNPSPPD</sequence>
<evidence type="ECO:0008006" key="3">
    <source>
        <dbReference type="Google" id="ProtNLM"/>
    </source>
</evidence>
<accession>A0A517NCP6</accession>
<dbReference type="Proteomes" id="UP000318538">
    <property type="component" value="Chromosome"/>
</dbReference>